<dbReference type="Proteomes" id="UP000657574">
    <property type="component" value="Unassembled WGS sequence"/>
</dbReference>
<proteinExistence type="predicted"/>
<keyword evidence="2" id="KW-1185">Reference proteome</keyword>
<dbReference type="AlphaFoldDB" id="A0A917NX00"/>
<dbReference type="RefSeq" id="WP_189313941.1">
    <property type="nucleotide sequence ID" value="NZ_BMQA01000020.1"/>
</dbReference>
<protein>
    <recommendedName>
        <fullName evidence="3">Tetratricopeptide repeat protein</fullName>
    </recommendedName>
</protein>
<evidence type="ECO:0000313" key="1">
    <source>
        <dbReference type="EMBL" id="GGJ36749.1"/>
    </source>
</evidence>
<organism evidence="1 2">
    <name type="scientific">Streptomyces brasiliensis</name>
    <dbReference type="NCBI Taxonomy" id="1954"/>
    <lineage>
        <taxon>Bacteria</taxon>
        <taxon>Bacillati</taxon>
        <taxon>Actinomycetota</taxon>
        <taxon>Actinomycetes</taxon>
        <taxon>Kitasatosporales</taxon>
        <taxon>Streptomycetaceae</taxon>
        <taxon>Streptomyces</taxon>
    </lineage>
</organism>
<accession>A0A917NX00</accession>
<sequence>MGEKTPKTLRDDFSRRVKETLAARVAFRCSNPDCSAVTAGPKLGEGGAVNLGVAAHITAASPGGPRYDPALTSTERSAEANGLWLCQNCGKLIDSDVTRYTVQTLCQWKVEAEQRALVMLRSGARPANEFLELALPKLDAPESLLAFASTAVARVGREREIRELEAFLEADTSFSWWLWTGSAGTGKSRLAIELCRAKAGEWHAGFLREDNQRALADLQPTRPTLAVVDYAAQRGEWLSDALFRLSQRVLSAPVRVLILERQAQGPWWDLAQRTHRMEESFQIQERAYGLPRELGGLPRPQICKLVKAVADQAGVVLSSTHVEDIADHSEKMDPDGRPLFALVAALDWLDGNGVSADRDAALRRLIARMDGQAVQAAAASPKSVRHTRSVQILGTALGGLSVESYAHLVQTFEPPPGLLPDVYSDLPLLPLEDLLDGLRPDMLGELYVLDRVGTAGAERHAAMALLKLAWQKDQKAYRAFVERAVGDHREHPGVVDLLDAGDWAEAPATCADMAVTSIPLLQRSDHPVLDWIFSRLQSVQESTSDGTMDELIVNAHFRRANLVLNEGDAHRANDIYSKALALCAANWKVYAGLLNNRGISWYSLGAREAARADFTAVAENLFVDDESRACAFNNRADIFDDNGDVRSAVRDRTAVLELAETTYNRRFIAHIRRALALRKSGDPEGAYGDIESILDSADIIKEQKMSARLKRAEWLVEDGEPAAARIDVEAVLASERNFDSVENVARELLLELSVDAPSDAGC</sequence>
<dbReference type="SUPFAM" id="SSF48452">
    <property type="entry name" value="TPR-like"/>
    <property type="match status" value="1"/>
</dbReference>
<dbReference type="EMBL" id="BMQA01000020">
    <property type="protein sequence ID" value="GGJ36749.1"/>
    <property type="molecule type" value="Genomic_DNA"/>
</dbReference>
<reference evidence="1" key="2">
    <citation type="submission" date="2020-09" db="EMBL/GenBank/DDBJ databases">
        <authorList>
            <person name="Sun Q."/>
            <person name="Ohkuma M."/>
        </authorList>
    </citation>
    <scope>NUCLEOTIDE SEQUENCE</scope>
    <source>
        <strain evidence="1">JCM 3086</strain>
    </source>
</reference>
<dbReference type="InterPro" id="IPR011990">
    <property type="entry name" value="TPR-like_helical_dom_sf"/>
</dbReference>
<gene>
    <name evidence="1" type="ORF">GCM10010121_054970</name>
</gene>
<evidence type="ECO:0008006" key="3">
    <source>
        <dbReference type="Google" id="ProtNLM"/>
    </source>
</evidence>
<reference evidence="1" key="1">
    <citation type="journal article" date="2014" name="Int. J. Syst. Evol. Microbiol.">
        <title>Complete genome sequence of Corynebacterium casei LMG S-19264T (=DSM 44701T), isolated from a smear-ripened cheese.</title>
        <authorList>
            <consortium name="US DOE Joint Genome Institute (JGI-PGF)"/>
            <person name="Walter F."/>
            <person name="Albersmeier A."/>
            <person name="Kalinowski J."/>
            <person name="Ruckert C."/>
        </authorList>
    </citation>
    <scope>NUCLEOTIDE SEQUENCE</scope>
    <source>
        <strain evidence="1">JCM 3086</strain>
    </source>
</reference>
<evidence type="ECO:0000313" key="2">
    <source>
        <dbReference type="Proteomes" id="UP000657574"/>
    </source>
</evidence>
<comment type="caution">
    <text evidence="1">The sequence shown here is derived from an EMBL/GenBank/DDBJ whole genome shotgun (WGS) entry which is preliminary data.</text>
</comment>
<dbReference type="Gene3D" id="1.25.40.10">
    <property type="entry name" value="Tetratricopeptide repeat domain"/>
    <property type="match status" value="2"/>
</dbReference>
<name>A0A917NX00_9ACTN</name>